<dbReference type="AlphaFoldDB" id="C5LNS0"/>
<dbReference type="Proteomes" id="UP000007800">
    <property type="component" value="Unassembled WGS sequence"/>
</dbReference>
<dbReference type="RefSeq" id="XP_002768903.1">
    <property type="nucleotide sequence ID" value="XM_002768857.1"/>
</dbReference>
<gene>
    <name evidence="2" type="ORF">Pmar_PMAR002615</name>
</gene>
<keyword evidence="3" id="KW-1185">Reference proteome</keyword>
<evidence type="ECO:0000313" key="3">
    <source>
        <dbReference type="Proteomes" id="UP000007800"/>
    </source>
</evidence>
<dbReference type="InterPro" id="IPR001005">
    <property type="entry name" value="SANT/Myb"/>
</dbReference>
<dbReference type="InterPro" id="IPR009057">
    <property type="entry name" value="Homeodomain-like_sf"/>
</dbReference>
<evidence type="ECO:0000313" key="2">
    <source>
        <dbReference type="EMBL" id="EER01621.1"/>
    </source>
</evidence>
<organism evidence="3">
    <name type="scientific">Perkinsus marinus (strain ATCC 50983 / TXsc)</name>
    <dbReference type="NCBI Taxonomy" id="423536"/>
    <lineage>
        <taxon>Eukaryota</taxon>
        <taxon>Sar</taxon>
        <taxon>Alveolata</taxon>
        <taxon>Perkinsozoa</taxon>
        <taxon>Perkinsea</taxon>
        <taxon>Perkinsida</taxon>
        <taxon>Perkinsidae</taxon>
        <taxon>Perkinsus</taxon>
    </lineage>
</organism>
<name>C5LNS0_PERM5</name>
<evidence type="ECO:0000259" key="1">
    <source>
        <dbReference type="Pfam" id="PF23082"/>
    </source>
</evidence>
<dbReference type="EMBL" id="GG683853">
    <property type="protein sequence ID" value="EER01621.1"/>
    <property type="molecule type" value="Genomic_DNA"/>
</dbReference>
<dbReference type="Pfam" id="PF23082">
    <property type="entry name" value="Myb_DNA-binding_2"/>
    <property type="match status" value="1"/>
</dbReference>
<feature type="non-terminal residue" evidence="2">
    <location>
        <position position="68"/>
    </location>
</feature>
<feature type="non-terminal residue" evidence="2">
    <location>
        <position position="1"/>
    </location>
</feature>
<dbReference type="GeneID" id="9040170"/>
<dbReference type="OrthoDB" id="1690618at2759"/>
<dbReference type="SUPFAM" id="SSF46689">
    <property type="entry name" value="Homeodomain-like"/>
    <property type="match status" value="1"/>
</dbReference>
<proteinExistence type="predicted"/>
<feature type="domain" description="Myb-like" evidence="1">
    <location>
        <begin position="29"/>
        <end position="61"/>
    </location>
</feature>
<reference evidence="2 3" key="1">
    <citation type="submission" date="2008-07" db="EMBL/GenBank/DDBJ databases">
        <authorList>
            <person name="El-Sayed N."/>
            <person name="Caler E."/>
            <person name="Inman J."/>
            <person name="Amedeo P."/>
            <person name="Hass B."/>
            <person name="Wortman J."/>
        </authorList>
    </citation>
    <scope>NUCLEOTIDE SEQUENCE [LARGE SCALE GENOMIC DNA]</scope>
    <source>
        <strain evidence="3">ATCC 50983 / TXsc</strain>
    </source>
</reference>
<dbReference type="Gene3D" id="1.10.10.60">
    <property type="entry name" value="Homeodomain-like"/>
    <property type="match status" value="1"/>
</dbReference>
<dbReference type="InParanoid" id="C5LNS0"/>
<accession>C5LNS0</accession>
<sequence length="68" mass="7576">QQLKLINMVDAEPEDRTGDLLLSGKVGAPWSLDEVHMLAKGQQKYKVGYAGRWKAIAQFLQSAGFNRT</sequence>
<protein>
    <recommendedName>
        <fullName evidence="1">Myb-like domain-containing protein</fullName>
    </recommendedName>
</protein>